<sequence length="234" mass="24970">MKTCLLLTGLSSLGLFLSACTSTAVAGPPTDMPGRGPACAPAGQRLAALSVKPGEAEVDRVIAWSPQVATDSHRLVENRRVTGPCAKTVKAFLVNTAVLESGEGFDFGKDGSITSREPADLLKPVALAGPPPQNGGQFLMATRVGYRREAQALVSDYLGLWRDGDRWTVASFSQRDALNTGPVKPVLTSTLPVEGVTYFPSLDTPSGQIALTLRETPLTTTLLSFSWRHSQWFQ</sequence>
<dbReference type="RefSeq" id="WP_310032273.1">
    <property type="nucleotide sequence ID" value="NZ_JAVDRL010000007.1"/>
</dbReference>
<gene>
    <name evidence="2" type="ORF">J2800_002729</name>
</gene>
<evidence type="ECO:0000313" key="2">
    <source>
        <dbReference type="EMBL" id="MDR6531976.1"/>
    </source>
</evidence>
<name>A0ABU1N202_9CAUL</name>
<organism evidence="2 3">
    <name type="scientific">Caulobacter rhizosphaerae</name>
    <dbReference type="NCBI Taxonomy" id="2010972"/>
    <lineage>
        <taxon>Bacteria</taxon>
        <taxon>Pseudomonadati</taxon>
        <taxon>Pseudomonadota</taxon>
        <taxon>Alphaproteobacteria</taxon>
        <taxon>Caulobacterales</taxon>
        <taxon>Caulobacteraceae</taxon>
        <taxon>Caulobacter</taxon>
    </lineage>
</organism>
<protein>
    <recommendedName>
        <fullName evidence="4">Lipoprotein</fullName>
    </recommendedName>
</protein>
<evidence type="ECO:0008006" key="4">
    <source>
        <dbReference type="Google" id="ProtNLM"/>
    </source>
</evidence>
<dbReference type="PROSITE" id="PS51257">
    <property type="entry name" value="PROKAR_LIPOPROTEIN"/>
    <property type="match status" value="1"/>
</dbReference>
<feature type="signal peptide" evidence="1">
    <location>
        <begin position="1"/>
        <end position="26"/>
    </location>
</feature>
<dbReference type="EMBL" id="JAVDRL010000007">
    <property type="protein sequence ID" value="MDR6531976.1"/>
    <property type="molecule type" value="Genomic_DNA"/>
</dbReference>
<dbReference type="Proteomes" id="UP001262754">
    <property type="component" value="Unassembled WGS sequence"/>
</dbReference>
<reference evidence="2 3" key="1">
    <citation type="submission" date="2023-07" db="EMBL/GenBank/DDBJ databases">
        <title>Sorghum-associated microbial communities from plants grown in Nebraska, USA.</title>
        <authorList>
            <person name="Schachtman D."/>
        </authorList>
    </citation>
    <scope>NUCLEOTIDE SEQUENCE [LARGE SCALE GENOMIC DNA]</scope>
    <source>
        <strain evidence="2 3">DS2154</strain>
    </source>
</reference>
<evidence type="ECO:0000313" key="3">
    <source>
        <dbReference type="Proteomes" id="UP001262754"/>
    </source>
</evidence>
<evidence type="ECO:0000256" key="1">
    <source>
        <dbReference type="SAM" id="SignalP"/>
    </source>
</evidence>
<proteinExistence type="predicted"/>
<accession>A0ABU1N202</accession>
<comment type="caution">
    <text evidence="2">The sequence shown here is derived from an EMBL/GenBank/DDBJ whole genome shotgun (WGS) entry which is preliminary data.</text>
</comment>
<feature type="chain" id="PRO_5045331221" description="Lipoprotein" evidence="1">
    <location>
        <begin position="27"/>
        <end position="234"/>
    </location>
</feature>
<keyword evidence="1" id="KW-0732">Signal</keyword>
<keyword evidence="3" id="KW-1185">Reference proteome</keyword>